<proteinExistence type="inferred from homology"/>
<dbReference type="SUPFAM" id="SSF56645">
    <property type="entry name" value="Acyl-CoA dehydrogenase NM domain-like"/>
    <property type="match status" value="1"/>
</dbReference>
<dbReference type="eggNOG" id="COG1960">
    <property type="taxonomic scope" value="Bacteria"/>
</dbReference>
<evidence type="ECO:0000256" key="3">
    <source>
        <dbReference type="ARBA" id="ARBA00022630"/>
    </source>
</evidence>
<evidence type="ECO:0000259" key="9">
    <source>
        <dbReference type="Pfam" id="PF02771"/>
    </source>
</evidence>
<protein>
    <submittedName>
        <fullName evidence="10">Acyl-CoA dehydrogenase domain protein</fullName>
    </submittedName>
</protein>
<evidence type="ECO:0000313" key="11">
    <source>
        <dbReference type="Proteomes" id="UP000006377"/>
    </source>
</evidence>
<evidence type="ECO:0000256" key="4">
    <source>
        <dbReference type="ARBA" id="ARBA00022827"/>
    </source>
</evidence>
<dbReference type="Proteomes" id="UP000006377">
    <property type="component" value="Chromosome"/>
</dbReference>
<dbReference type="PANTHER" id="PTHR43292:SF4">
    <property type="entry name" value="ACYL-COA DEHYDROGENASE FADE34"/>
    <property type="match status" value="1"/>
</dbReference>
<evidence type="ECO:0000313" key="10">
    <source>
        <dbReference type="EMBL" id="ABS62654.1"/>
    </source>
</evidence>
<evidence type="ECO:0000256" key="5">
    <source>
        <dbReference type="ARBA" id="ARBA00023002"/>
    </source>
</evidence>
<keyword evidence="11" id="KW-1185">Reference proteome</keyword>
<sequence>MDFNDSPKEAEFRSDVRRWLAANAPLSRTRTSHGHEDSKFIVEEKAWQAKKADAGYACLTWPREWGGAGRTPAESIIFHEEESKLDVATAIFRLGLDMCVPTIMIAGNEADKIRFAKPAMRGEEIWCQLFSEPSAGSDLAASRTRAVQTDEGSEDWIINGQKVWTSGAHIADFGLLIARTDPEVPKHKGLTMFWVDMKAPGIEVRPIRQADGGSGFNEVYFSDVRLKDSQRIGEVGKGWNVALITLMHERLSVGTGSGPSWQALMELIGSLPGVEGKGSALKDGGFREKFTDWYVAAQGLQLTRRRTQTALSRGETPGPEASIGKIIAARQMQELATEALDRLDQYGIVANMDAASLIGGFQRNFFWGSAMRIAGGTDEILKNILAERVLGLPLDIRVDRDVEFRNIPGSI</sequence>
<evidence type="ECO:0000256" key="6">
    <source>
        <dbReference type="RuleBase" id="RU362125"/>
    </source>
</evidence>
<feature type="domain" description="Acyl-CoA dehydrogenase/oxidase C-terminal" evidence="7">
    <location>
        <begin position="236"/>
        <end position="390"/>
    </location>
</feature>
<dbReference type="GO" id="GO:0050660">
    <property type="term" value="F:flavin adenine dinucleotide binding"/>
    <property type="evidence" value="ECO:0007669"/>
    <property type="project" value="InterPro"/>
</dbReference>
<dbReference type="SUPFAM" id="SSF47203">
    <property type="entry name" value="Acyl-CoA dehydrogenase C-terminal domain-like"/>
    <property type="match status" value="1"/>
</dbReference>
<organism evidence="10 11">
    <name type="scientific">Parvibaculum lavamentivorans (strain DS-1 / DSM 13023 / NCIMB 13966)</name>
    <dbReference type="NCBI Taxonomy" id="402881"/>
    <lineage>
        <taxon>Bacteria</taxon>
        <taxon>Pseudomonadati</taxon>
        <taxon>Pseudomonadota</taxon>
        <taxon>Alphaproteobacteria</taxon>
        <taxon>Hyphomicrobiales</taxon>
        <taxon>Parvibaculaceae</taxon>
        <taxon>Parvibaculum</taxon>
    </lineage>
</organism>
<dbReference type="InterPro" id="IPR006091">
    <property type="entry name" value="Acyl-CoA_Oxase/DH_mid-dom"/>
</dbReference>
<accession>A7HRX1</accession>
<dbReference type="Gene3D" id="1.10.540.10">
    <property type="entry name" value="Acyl-CoA dehydrogenase/oxidase, N-terminal domain"/>
    <property type="match status" value="1"/>
</dbReference>
<dbReference type="HOGENOM" id="CLU_018204_9_2_5"/>
<dbReference type="GO" id="GO:0005886">
    <property type="term" value="C:plasma membrane"/>
    <property type="evidence" value="ECO:0007669"/>
    <property type="project" value="TreeGrafter"/>
</dbReference>
<evidence type="ECO:0000256" key="2">
    <source>
        <dbReference type="ARBA" id="ARBA00009347"/>
    </source>
</evidence>
<dbReference type="InterPro" id="IPR013786">
    <property type="entry name" value="AcylCoA_DH/ox_N"/>
</dbReference>
<dbReference type="AlphaFoldDB" id="A7HRX1"/>
<dbReference type="Pfam" id="PF00441">
    <property type="entry name" value="Acyl-CoA_dh_1"/>
    <property type="match status" value="1"/>
</dbReference>
<dbReference type="Pfam" id="PF02770">
    <property type="entry name" value="Acyl-CoA_dh_M"/>
    <property type="match status" value="1"/>
</dbReference>
<keyword evidence="5 6" id="KW-0560">Oxidoreductase</keyword>
<evidence type="ECO:0000259" key="8">
    <source>
        <dbReference type="Pfam" id="PF02770"/>
    </source>
</evidence>
<feature type="domain" description="Acyl-CoA dehydrogenase/oxidase N-terminal" evidence="9">
    <location>
        <begin position="7"/>
        <end position="123"/>
    </location>
</feature>
<dbReference type="InterPro" id="IPR036250">
    <property type="entry name" value="AcylCo_DH-like_C"/>
</dbReference>
<dbReference type="InterPro" id="IPR009100">
    <property type="entry name" value="AcylCoA_DH/oxidase_NM_dom_sf"/>
</dbReference>
<gene>
    <name evidence="10" type="ordered locus">Plav_1032</name>
</gene>
<reference evidence="10 11" key="1">
    <citation type="journal article" date="2011" name="Stand. Genomic Sci.">
        <title>Complete genome sequence of Parvibaculum lavamentivorans type strain (DS-1(T)).</title>
        <authorList>
            <person name="Schleheck D."/>
            <person name="Weiss M."/>
            <person name="Pitluck S."/>
            <person name="Bruce D."/>
            <person name="Land M.L."/>
            <person name="Han S."/>
            <person name="Saunders E."/>
            <person name="Tapia R."/>
            <person name="Detter C."/>
            <person name="Brettin T."/>
            <person name="Han J."/>
            <person name="Woyke T."/>
            <person name="Goodwin L."/>
            <person name="Pennacchio L."/>
            <person name="Nolan M."/>
            <person name="Cook A.M."/>
            <person name="Kjelleberg S."/>
            <person name="Thomas T."/>
        </authorList>
    </citation>
    <scope>NUCLEOTIDE SEQUENCE [LARGE SCALE GENOMIC DNA]</scope>
    <source>
        <strain evidence="11">DS-1 / DSM 13023 / NCIMB 13966</strain>
    </source>
</reference>
<evidence type="ECO:0000256" key="1">
    <source>
        <dbReference type="ARBA" id="ARBA00001974"/>
    </source>
</evidence>
<dbReference type="InterPro" id="IPR009075">
    <property type="entry name" value="AcylCo_DH/oxidase_C"/>
</dbReference>
<evidence type="ECO:0000259" key="7">
    <source>
        <dbReference type="Pfam" id="PF00441"/>
    </source>
</evidence>
<dbReference type="InterPro" id="IPR046373">
    <property type="entry name" value="Acyl-CoA_Oxase/DH_mid-dom_sf"/>
</dbReference>
<dbReference type="STRING" id="402881.Plav_1032"/>
<dbReference type="PANTHER" id="PTHR43292">
    <property type="entry name" value="ACYL-COA DEHYDROGENASE"/>
    <property type="match status" value="1"/>
</dbReference>
<dbReference type="Gene3D" id="1.20.140.10">
    <property type="entry name" value="Butyryl-CoA Dehydrogenase, subunit A, domain 3"/>
    <property type="match status" value="1"/>
</dbReference>
<feature type="domain" description="Acyl-CoA oxidase/dehydrogenase middle" evidence="8">
    <location>
        <begin position="127"/>
        <end position="224"/>
    </location>
</feature>
<name>A7HRX1_PARL1</name>
<keyword evidence="4 6" id="KW-0274">FAD</keyword>
<comment type="similarity">
    <text evidence="2 6">Belongs to the acyl-CoA dehydrogenase family.</text>
</comment>
<keyword evidence="3 6" id="KW-0285">Flavoprotein</keyword>
<dbReference type="EMBL" id="CP000774">
    <property type="protein sequence ID" value="ABS62654.1"/>
    <property type="molecule type" value="Genomic_DNA"/>
</dbReference>
<dbReference type="InterPro" id="IPR037069">
    <property type="entry name" value="AcylCoA_DH/ox_N_sf"/>
</dbReference>
<comment type="cofactor">
    <cofactor evidence="1 6">
        <name>FAD</name>
        <dbReference type="ChEBI" id="CHEBI:57692"/>
    </cofactor>
</comment>
<dbReference type="OrthoDB" id="9775090at2"/>
<dbReference type="KEGG" id="pla:Plav_1032"/>
<dbReference type="GO" id="GO:0016627">
    <property type="term" value="F:oxidoreductase activity, acting on the CH-CH group of donors"/>
    <property type="evidence" value="ECO:0007669"/>
    <property type="project" value="InterPro"/>
</dbReference>
<dbReference type="InterPro" id="IPR052161">
    <property type="entry name" value="Mycobact_Acyl-CoA_DH"/>
</dbReference>
<dbReference type="Pfam" id="PF02771">
    <property type="entry name" value="Acyl-CoA_dh_N"/>
    <property type="match status" value="1"/>
</dbReference>
<dbReference type="Gene3D" id="2.40.110.10">
    <property type="entry name" value="Butyryl-CoA Dehydrogenase, subunit A, domain 2"/>
    <property type="match status" value="1"/>
</dbReference>
<dbReference type="FunFam" id="2.40.110.10:FF:000011">
    <property type="entry name" value="Acyl-CoA dehydrogenase FadE34"/>
    <property type="match status" value="1"/>
</dbReference>
<dbReference type="RefSeq" id="WP_012109910.1">
    <property type="nucleotide sequence ID" value="NC_009719.1"/>
</dbReference>